<dbReference type="NCBIfam" id="TIGR00069">
    <property type="entry name" value="hisD"/>
    <property type="match status" value="1"/>
</dbReference>
<feature type="binding site" evidence="8">
    <location>
        <position position="258"/>
    </location>
    <ligand>
        <name>substrate</name>
    </ligand>
</feature>
<comment type="caution">
    <text evidence="11">The sequence shown here is derived from an EMBL/GenBank/DDBJ whole genome shotgun (WGS) entry which is preliminary data.</text>
</comment>
<dbReference type="PIRSF" id="PIRSF000099">
    <property type="entry name" value="Histidinol_dh"/>
    <property type="match status" value="1"/>
</dbReference>
<evidence type="ECO:0000256" key="7">
    <source>
        <dbReference type="PIRSR" id="PIRSR000099-2"/>
    </source>
</evidence>
<dbReference type="Gene3D" id="1.20.5.1300">
    <property type="match status" value="1"/>
</dbReference>
<feature type="binding site" evidence="8">
    <location>
        <position position="411"/>
    </location>
    <ligand>
        <name>substrate</name>
    </ligand>
</feature>
<comment type="cofactor">
    <cofactor evidence="9">
        <name>Zn(2+)</name>
        <dbReference type="ChEBI" id="CHEBI:29105"/>
    </cofactor>
    <text evidence="9">Binds 1 zinc ion per subunit.</text>
</comment>
<dbReference type="PROSITE" id="PS00611">
    <property type="entry name" value="HISOL_DEHYDROGENASE"/>
    <property type="match status" value="1"/>
</dbReference>
<dbReference type="Proteomes" id="UP000549052">
    <property type="component" value="Unassembled WGS sequence"/>
</dbReference>
<feature type="active site" description="Proton acceptor" evidence="6">
    <location>
        <position position="323"/>
    </location>
</feature>
<dbReference type="CDD" id="cd06572">
    <property type="entry name" value="Histidinol_dh"/>
    <property type="match status" value="1"/>
</dbReference>
<accession>A0A839EKR0</accession>
<feature type="binding site" evidence="7">
    <location>
        <position position="210"/>
    </location>
    <ligand>
        <name>NAD(+)</name>
        <dbReference type="ChEBI" id="CHEBI:57540"/>
    </ligand>
</feature>
<dbReference type="RefSeq" id="WP_182551661.1">
    <property type="nucleotide sequence ID" value="NZ_JACGXN010000011.1"/>
</dbReference>
<comment type="similarity">
    <text evidence="1 5 10">Belongs to the histidinol dehydrogenase family.</text>
</comment>
<sequence>MARRLEDFKGKITYLKSAALETSGDTALIETTVKDIIANVRSNGDAAVRTYAATFDKSNLAVFEVTLQQRRDAVANLDPQTRKDTEFAIERVTAFAKAQLATILPLEFDALPGLHLGHRVIPIETVGAYVPGGRYPILSAPVMTIVPAKVAGCDQVVACLPPNAHPAMIAGCHLSGADRIFRIGGAQAIAAMAFGTESVPAVDKIVGPGNAYVNEAKRQVFGQVGIDQLAGPSEIFVIADETGNARMIATDLLAQAEHDVRTRVGLITTDIALAETVLKEIERQLATLPTADVAGVAWRDYGEIVVCDDEETMIAYSDFIAAEHLEVHTRDAQATAQKLRNYGSLFIGELASVVYSDKCCGTNHTLPTMAAGRYTGGLWVGSYVKICTHQWLDQRGVAAVAPSAIRQSHTEGMEGHRRAAAMRLHDQSA</sequence>
<keyword evidence="3 9" id="KW-0862">Zinc</keyword>
<dbReference type="PRINTS" id="PR00083">
    <property type="entry name" value="HOLDHDRGNASE"/>
</dbReference>
<dbReference type="GO" id="GO:0051287">
    <property type="term" value="F:NAD binding"/>
    <property type="evidence" value="ECO:0007669"/>
    <property type="project" value="InterPro"/>
</dbReference>
<dbReference type="AlphaFoldDB" id="A0A839EKR0"/>
<dbReference type="InterPro" id="IPR022695">
    <property type="entry name" value="Histidinol_DH_monofunct"/>
</dbReference>
<keyword evidence="4 5" id="KW-0560">Oxidoreductase</keyword>
<evidence type="ECO:0000256" key="1">
    <source>
        <dbReference type="ARBA" id="ARBA00010178"/>
    </source>
</evidence>
<feature type="binding site" evidence="8">
    <location>
        <position position="357"/>
    </location>
    <ligand>
        <name>substrate</name>
    </ligand>
</feature>
<keyword evidence="2 9" id="KW-0479">Metal-binding</keyword>
<dbReference type="PANTHER" id="PTHR21256:SF14">
    <property type="entry name" value="HISTIDINOL DEHYDROGENASE"/>
    <property type="match status" value="1"/>
</dbReference>
<evidence type="ECO:0000313" key="12">
    <source>
        <dbReference type="Proteomes" id="UP000549052"/>
    </source>
</evidence>
<dbReference type="PANTHER" id="PTHR21256">
    <property type="entry name" value="HISTIDINOL DEHYDROGENASE HDH"/>
    <property type="match status" value="1"/>
</dbReference>
<protein>
    <submittedName>
        <fullName evidence="11">Histidinol dehydrogenase/sulfopropanediol 3-dehydrogenase</fullName>
        <ecNumber evidence="11">1.1.1.23</ecNumber>
        <ecNumber evidence="11">1.1.1.308</ecNumber>
    </submittedName>
</protein>
<organism evidence="11 12">
    <name type="scientific">Phyllobacterium myrsinacearum</name>
    <dbReference type="NCBI Taxonomy" id="28101"/>
    <lineage>
        <taxon>Bacteria</taxon>
        <taxon>Pseudomonadati</taxon>
        <taxon>Pseudomonadota</taxon>
        <taxon>Alphaproteobacteria</taxon>
        <taxon>Hyphomicrobiales</taxon>
        <taxon>Phyllobacteriaceae</taxon>
        <taxon>Phyllobacterium</taxon>
    </lineage>
</organism>
<evidence type="ECO:0000256" key="10">
    <source>
        <dbReference type="RuleBase" id="RU004175"/>
    </source>
</evidence>
<feature type="binding site" evidence="9">
    <location>
        <position position="416"/>
    </location>
    <ligand>
        <name>Zn(2+)</name>
        <dbReference type="ChEBI" id="CHEBI:29105"/>
    </ligand>
</feature>
<evidence type="ECO:0000256" key="6">
    <source>
        <dbReference type="PIRSR" id="PIRSR000099-1"/>
    </source>
</evidence>
<dbReference type="EMBL" id="JACGXN010000011">
    <property type="protein sequence ID" value="MBA8881033.1"/>
    <property type="molecule type" value="Genomic_DNA"/>
</dbReference>
<feature type="binding site" evidence="7">
    <location>
        <position position="129"/>
    </location>
    <ligand>
        <name>NAD(+)</name>
        <dbReference type="ChEBI" id="CHEBI:57540"/>
    </ligand>
</feature>
<evidence type="ECO:0000313" key="11">
    <source>
        <dbReference type="EMBL" id="MBA8881033.1"/>
    </source>
</evidence>
<dbReference type="EC" id="1.1.1.23" evidence="11"/>
<evidence type="ECO:0000256" key="8">
    <source>
        <dbReference type="PIRSR" id="PIRSR000099-3"/>
    </source>
</evidence>
<evidence type="ECO:0000256" key="3">
    <source>
        <dbReference type="ARBA" id="ARBA00022833"/>
    </source>
</evidence>
<feature type="binding site" evidence="8">
    <location>
        <position position="416"/>
    </location>
    <ligand>
        <name>substrate</name>
    </ligand>
</feature>
<reference evidence="11 12" key="1">
    <citation type="submission" date="2020-07" db="EMBL/GenBank/DDBJ databases">
        <title>Genomic Encyclopedia of Type Strains, Phase IV (KMG-V): Genome sequencing to study the core and pangenomes of soil and plant-associated prokaryotes.</title>
        <authorList>
            <person name="Whitman W."/>
        </authorList>
    </citation>
    <scope>NUCLEOTIDE SEQUENCE [LARGE SCALE GENOMIC DNA]</scope>
    <source>
        <strain evidence="11 12">AN3</strain>
    </source>
</reference>
<evidence type="ECO:0000256" key="5">
    <source>
        <dbReference type="PIRNR" id="PIRNR000099"/>
    </source>
</evidence>
<name>A0A839EKR0_9HYPH</name>
<feature type="binding site" evidence="8">
    <location>
        <position position="233"/>
    </location>
    <ligand>
        <name>substrate</name>
    </ligand>
</feature>
<proteinExistence type="inferred from homology"/>
<feature type="active site" description="Proton acceptor" evidence="6">
    <location>
        <position position="324"/>
    </location>
</feature>
<feature type="binding site" evidence="8">
    <location>
        <position position="255"/>
    </location>
    <ligand>
        <name>substrate</name>
    </ligand>
</feature>
<dbReference type="GO" id="GO:0004399">
    <property type="term" value="F:histidinol dehydrogenase activity"/>
    <property type="evidence" value="ECO:0007669"/>
    <property type="project" value="UniProtKB-EC"/>
</dbReference>
<dbReference type="GO" id="GO:0005829">
    <property type="term" value="C:cytosol"/>
    <property type="evidence" value="ECO:0007669"/>
    <property type="project" value="TreeGrafter"/>
</dbReference>
<dbReference type="GO" id="GO:0046872">
    <property type="term" value="F:metal ion binding"/>
    <property type="evidence" value="ECO:0007669"/>
    <property type="project" value="UniProtKB-KW"/>
</dbReference>
<feature type="binding site" evidence="9">
    <location>
        <position position="357"/>
    </location>
    <ligand>
        <name>Zn(2+)</name>
        <dbReference type="ChEBI" id="CHEBI:29105"/>
    </ligand>
</feature>
<evidence type="ECO:0000256" key="4">
    <source>
        <dbReference type="ARBA" id="ARBA00023002"/>
    </source>
</evidence>
<dbReference type="FunFam" id="3.40.50.1980:FF:000026">
    <property type="entry name" value="Histidinol dehydrogenase"/>
    <property type="match status" value="1"/>
</dbReference>
<dbReference type="GO" id="GO:0000105">
    <property type="term" value="P:L-histidine biosynthetic process"/>
    <property type="evidence" value="ECO:0007669"/>
    <property type="project" value="InterPro"/>
</dbReference>
<dbReference type="InterPro" id="IPR001692">
    <property type="entry name" value="Histidinol_DH_CS"/>
</dbReference>
<feature type="binding site" evidence="8">
    <location>
        <position position="324"/>
    </location>
    <ligand>
        <name>substrate</name>
    </ligand>
</feature>
<dbReference type="Pfam" id="PF00815">
    <property type="entry name" value="Histidinol_dh"/>
    <property type="match status" value="1"/>
</dbReference>
<dbReference type="InterPro" id="IPR016161">
    <property type="entry name" value="Ald_DH/histidinol_DH"/>
</dbReference>
<keyword evidence="12" id="KW-1185">Reference proteome</keyword>
<feature type="binding site" evidence="7">
    <location>
        <position position="187"/>
    </location>
    <ligand>
        <name>NAD(+)</name>
        <dbReference type="ChEBI" id="CHEBI:57540"/>
    </ligand>
</feature>
<feature type="binding site" evidence="9">
    <location>
        <position position="255"/>
    </location>
    <ligand>
        <name>Zn(2+)</name>
        <dbReference type="ChEBI" id="CHEBI:29105"/>
    </ligand>
</feature>
<keyword evidence="7" id="KW-0520">NAD</keyword>
<evidence type="ECO:0000256" key="9">
    <source>
        <dbReference type="PIRSR" id="PIRSR000099-4"/>
    </source>
</evidence>
<gene>
    <name evidence="11" type="ORF">FHW16_004768</name>
</gene>
<feature type="binding site" evidence="9">
    <location>
        <position position="258"/>
    </location>
    <ligand>
        <name>Zn(2+)</name>
        <dbReference type="ChEBI" id="CHEBI:29105"/>
    </ligand>
</feature>
<evidence type="ECO:0000256" key="2">
    <source>
        <dbReference type="ARBA" id="ARBA00022723"/>
    </source>
</evidence>
<dbReference type="Gene3D" id="3.40.50.1980">
    <property type="entry name" value="Nitrogenase molybdenum iron protein domain"/>
    <property type="match status" value="2"/>
</dbReference>
<dbReference type="FunFam" id="3.40.50.1980:FF:000001">
    <property type="entry name" value="Histidinol dehydrogenase"/>
    <property type="match status" value="1"/>
</dbReference>
<dbReference type="SUPFAM" id="SSF53720">
    <property type="entry name" value="ALDH-like"/>
    <property type="match status" value="1"/>
</dbReference>
<dbReference type="InterPro" id="IPR012131">
    <property type="entry name" value="Hstdl_DH"/>
</dbReference>
<dbReference type="EC" id="1.1.1.308" evidence="11"/>